<keyword evidence="3" id="KW-1185">Reference proteome</keyword>
<sequence length="251" mass="27302">MINCGENQSVNSQSTETEVMQRVFAELRTASFHVPERTLLQFSRYVTGPSSISCRYRSLENVTGAVAISRRHQSEPNVTGPSAISHLQSTPANVTVLCLGPKYAEADDTSRTEQPQAGSSRKPSESESMGLDLVDLQPAAPVYWKIPLPPHRTGPSVSVDCPLVLIPGNVIEAPEVPPPSDDRTRRGETVPELPTVPAASFGQAELEPDTGDSDASMAVAAMDDPAAKSKKRTTLWRRTKRIVRRMFYCGV</sequence>
<dbReference type="AlphaFoldDB" id="A0AAV0WC90"/>
<feature type="region of interest" description="Disordered" evidence="1">
    <location>
        <begin position="172"/>
        <end position="193"/>
    </location>
</feature>
<reference evidence="2 3" key="1">
    <citation type="submission" date="2023-01" db="EMBL/GenBank/DDBJ databases">
        <authorList>
            <person name="Whitehead M."/>
        </authorList>
    </citation>
    <scope>NUCLEOTIDE SEQUENCE [LARGE SCALE GENOMIC DNA]</scope>
</reference>
<gene>
    <name evidence="2" type="ORF">MEUPH1_LOCUS9375</name>
</gene>
<feature type="compositionally biased region" description="Polar residues" evidence="1">
    <location>
        <begin position="112"/>
        <end position="121"/>
    </location>
</feature>
<dbReference type="Proteomes" id="UP001160148">
    <property type="component" value="Unassembled WGS sequence"/>
</dbReference>
<dbReference type="EMBL" id="CARXXK010000002">
    <property type="protein sequence ID" value="CAI6353231.1"/>
    <property type="molecule type" value="Genomic_DNA"/>
</dbReference>
<organism evidence="2 3">
    <name type="scientific">Macrosiphum euphorbiae</name>
    <name type="common">potato aphid</name>
    <dbReference type="NCBI Taxonomy" id="13131"/>
    <lineage>
        <taxon>Eukaryota</taxon>
        <taxon>Metazoa</taxon>
        <taxon>Ecdysozoa</taxon>
        <taxon>Arthropoda</taxon>
        <taxon>Hexapoda</taxon>
        <taxon>Insecta</taxon>
        <taxon>Pterygota</taxon>
        <taxon>Neoptera</taxon>
        <taxon>Paraneoptera</taxon>
        <taxon>Hemiptera</taxon>
        <taxon>Sternorrhyncha</taxon>
        <taxon>Aphidomorpha</taxon>
        <taxon>Aphidoidea</taxon>
        <taxon>Aphididae</taxon>
        <taxon>Macrosiphini</taxon>
        <taxon>Macrosiphum</taxon>
    </lineage>
</organism>
<evidence type="ECO:0000313" key="2">
    <source>
        <dbReference type="EMBL" id="CAI6353231.1"/>
    </source>
</evidence>
<name>A0AAV0WC90_9HEMI</name>
<protein>
    <submittedName>
        <fullName evidence="2">Uncharacterized protein</fullName>
    </submittedName>
</protein>
<feature type="region of interest" description="Disordered" evidence="1">
    <location>
        <begin position="105"/>
        <end position="129"/>
    </location>
</feature>
<accession>A0AAV0WC90</accession>
<evidence type="ECO:0000313" key="3">
    <source>
        <dbReference type="Proteomes" id="UP001160148"/>
    </source>
</evidence>
<comment type="caution">
    <text evidence="2">The sequence shown here is derived from an EMBL/GenBank/DDBJ whole genome shotgun (WGS) entry which is preliminary data.</text>
</comment>
<proteinExistence type="predicted"/>
<feature type="compositionally biased region" description="Basic and acidic residues" evidence="1">
    <location>
        <begin position="180"/>
        <end position="189"/>
    </location>
</feature>
<evidence type="ECO:0000256" key="1">
    <source>
        <dbReference type="SAM" id="MobiDB-lite"/>
    </source>
</evidence>